<reference evidence="2" key="1">
    <citation type="journal article" date="2019" name="Int. J. Syst. Evol. Microbiol.">
        <title>The Global Catalogue of Microorganisms (GCM) 10K type strain sequencing project: providing services to taxonomists for standard genome sequencing and annotation.</title>
        <authorList>
            <consortium name="The Broad Institute Genomics Platform"/>
            <consortium name="The Broad Institute Genome Sequencing Center for Infectious Disease"/>
            <person name="Wu L."/>
            <person name="Ma J."/>
        </authorList>
    </citation>
    <scope>NUCLEOTIDE SEQUENCE [LARGE SCALE GENOMIC DNA]</scope>
    <source>
        <strain evidence="2">CGMCC 4.7638</strain>
    </source>
</reference>
<evidence type="ECO:0000313" key="2">
    <source>
        <dbReference type="Proteomes" id="UP001597542"/>
    </source>
</evidence>
<gene>
    <name evidence="1" type="ORF">ACFSUT_11905</name>
</gene>
<keyword evidence="2" id="KW-1185">Reference proteome</keyword>
<organism evidence="1 2">
    <name type="scientific">Amycolatopsis albidoflavus</name>
    <dbReference type="NCBI Taxonomy" id="102226"/>
    <lineage>
        <taxon>Bacteria</taxon>
        <taxon>Bacillati</taxon>
        <taxon>Actinomycetota</taxon>
        <taxon>Actinomycetes</taxon>
        <taxon>Pseudonocardiales</taxon>
        <taxon>Pseudonocardiaceae</taxon>
        <taxon>Amycolatopsis</taxon>
    </lineage>
</organism>
<sequence>MRPPTDKHFDGLFEAFGTQFDHVGAVKRFSETLGYWTAEEAQNVWILLFGCPHDLFRRVQVSNVDDFETGVAQHSRQGNCRGFFSQLH</sequence>
<name>A0ABW5HWQ4_9PSEU</name>
<dbReference type="EMBL" id="JBHUKQ010000009">
    <property type="protein sequence ID" value="MFD2480982.1"/>
    <property type="molecule type" value="Genomic_DNA"/>
</dbReference>
<proteinExistence type="predicted"/>
<protein>
    <submittedName>
        <fullName evidence="1">Uncharacterized protein</fullName>
    </submittedName>
</protein>
<comment type="caution">
    <text evidence="1">The sequence shown here is derived from an EMBL/GenBank/DDBJ whole genome shotgun (WGS) entry which is preliminary data.</text>
</comment>
<dbReference type="Proteomes" id="UP001597542">
    <property type="component" value="Unassembled WGS sequence"/>
</dbReference>
<evidence type="ECO:0000313" key="1">
    <source>
        <dbReference type="EMBL" id="MFD2480982.1"/>
    </source>
</evidence>
<dbReference type="RefSeq" id="WP_344270492.1">
    <property type="nucleotide sequence ID" value="NZ_BAAAHV010000008.1"/>
</dbReference>
<accession>A0ABW5HWQ4</accession>